<dbReference type="SMART" id="SM00360">
    <property type="entry name" value="RRM"/>
    <property type="match status" value="2"/>
</dbReference>
<dbReference type="InterPro" id="IPR035979">
    <property type="entry name" value="RBD_domain_sf"/>
</dbReference>
<evidence type="ECO:0000256" key="2">
    <source>
        <dbReference type="ARBA" id="ARBA00022884"/>
    </source>
</evidence>
<dbReference type="EMBL" id="GEDC01001426">
    <property type="protein sequence ID" value="JAS35872.1"/>
    <property type="molecule type" value="Transcribed_RNA"/>
</dbReference>
<evidence type="ECO:0000313" key="6">
    <source>
        <dbReference type="EMBL" id="JAS13703.1"/>
    </source>
</evidence>
<feature type="domain" description="RRM" evidence="5">
    <location>
        <begin position="99"/>
        <end position="178"/>
    </location>
</feature>
<dbReference type="EMBL" id="GEDC01023595">
    <property type="protein sequence ID" value="JAS13703.1"/>
    <property type="molecule type" value="Transcribed_RNA"/>
</dbReference>
<evidence type="ECO:0000259" key="5">
    <source>
        <dbReference type="PROSITE" id="PS50102"/>
    </source>
</evidence>
<dbReference type="Pfam" id="PF00076">
    <property type="entry name" value="RRM_1"/>
    <property type="match status" value="2"/>
</dbReference>
<dbReference type="InterPro" id="IPR040434">
    <property type="entry name" value="TSAP1"/>
</dbReference>
<dbReference type="SUPFAM" id="SSF54928">
    <property type="entry name" value="RNA-binding domain, RBD"/>
    <property type="match status" value="1"/>
</dbReference>
<dbReference type="InterPro" id="IPR012677">
    <property type="entry name" value="Nucleotide-bd_a/b_plait_sf"/>
</dbReference>
<organism evidence="6">
    <name type="scientific">Clastoptera arizonana</name>
    <name type="common">Arizona spittle bug</name>
    <dbReference type="NCBI Taxonomy" id="38151"/>
    <lineage>
        <taxon>Eukaryota</taxon>
        <taxon>Metazoa</taxon>
        <taxon>Ecdysozoa</taxon>
        <taxon>Arthropoda</taxon>
        <taxon>Hexapoda</taxon>
        <taxon>Insecta</taxon>
        <taxon>Pterygota</taxon>
        <taxon>Neoptera</taxon>
        <taxon>Paraneoptera</taxon>
        <taxon>Hemiptera</taxon>
        <taxon>Auchenorrhyncha</taxon>
        <taxon>Cercopoidea</taxon>
        <taxon>Clastopteridae</taxon>
        <taxon>Clastoptera</taxon>
    </lineage>
</organism>
<evidence type="ECO:0000256" key="4">
    <source>
        <dbReference type="PROSITE-ProRule" id="PRU00176"/>
    </source>
</evidence>
<evidence type="ECO:0000256" key="3">
    <source>
        <dbReference type="ARBA" id="ARBA00033477"/>
    </source>
</evidence>
<accession>A0A1B6CK13</accession>
<dbReference type="PROSITE" id="PS50102">
    <property type="entry name" value="RRM"/>
    <property type="match status" value="2"/>
</dbReference>
<feature type="domain" description="RRM" evidence="5">
    <location>
        <begin position="2"/>
        <end position="83"/>
    </location>
</feature>
<comment type="similarity">
    <text evidence="1">Belongs to the RRM TRSPAP family.</text>
</comment>
<evidence type="ECO:0000256" key="1">
    <source>
        <dbReference type="ARBA" id="ARBA00008920"/>
    </source>
</evidence>
<dbReference type="AlphaFoldDB" id="A0A1B6CK13"/>
<dbReference type="PANTHER" id="PTHR37457">
    <property type="entry name" value="TRNA SELENOCYSTEINE 1-ASSOCIATED PROTEIN 1-RELATED"/>
    <property type="match status" value="1"/>
</dbReference>
<keyword evidence="2 4" id="KW-0694">RNA-binding</keyword>
<evidence type="ECO:0000313" key="7">
    <source>
        <dbReference type="EMBL" id="JAS35872.1"/>
    </source>
</evidence>
<sequence length="284" mass="32228">MSQVWMGSLEPYMTESFIMNAFHRTGEKPLNVKIVRNKQTGEPGGYCFVYFHSEKEATDVILKLNGKLIPNTTPAIRFRLNKAGPHSDRIVLPPSSRELSICVGDLSHDVDDYNLYKTFASRYESIRTAKVVLNSNGFSKGYGFIRFANEEDAKHCITHMNGYKGLGTKPLQIVRTVPRSHRQSVSRFHDFSDDGWQSYSPWKAYYEDPSNALLQSIESLMQQEKALAAAINKDDDLELIEHNTSTDVDGLNREIVELDYNIWDALESSKWLPFGGNSESYGQV</sequence>
<dbReference type="InterPro" id="IPR000504">
    <property type="entry name" value="RRM_dom"/>
</dbReference>
<dbReference type="FunFam" id="3.30.70.330:FF:000159">
    <property type="entry name" value="tRNA selenocysteine 1-associated protein 1"/>
    <property type="match status" value="1"/>
</dbReference>
<gene>
    <name evidence="7" type="ORF">g.2474</name>
    <name evidence="6" type="ORF">g.2475</name>
</gene>
<dbReference type="GO" id="GO:0003723">
    <property type="term" value="F:RNA binding"/>
    <property type="evidence" value="ECO:0007669"/>
    <property type="project" value="UniProtKB-UniRule"/>
</dbReference>
<dbReference type="Gene3D" id="3.30.70.330">
    <property type="match status" value="2"/>
</dbReference>
<reference evidence="6" key="1">
    <citation type="submission" date="2015-12" db="EMBL/GenBank/DDBJ databases">
        <title>De novo transcriptome assembly of four potential Pierce s Disease insect vectors from Arizona vineyards.</title>
        <authorList>
            <person name="Tassone E.E."/>
        </authorList>
    </citation>
    <scope>NUCLEOTIDE SEQUENCE</scope>
</reference>
<proteinExistence type="inferred from homology"/>
<name>A0A1B6CK13_9HEMI</name>
<dbReference type="PANTHER" id="PTHR37457:SF3">
    <property type="entry name" value="TRNA SELENOCYSTEINE-ASSOCIATED PROTEIN 1"/>
    <property type="match status" value="1"/>
</dbReference>
<protein>
    <recommendedName>
        <fullName evidence="3">tRNA selenocysteine-associated protein 1</fullName>
    </recommendedName>
</protein>